<feature type="domain" description="DUF3592" evidence="2">
    <location>
        <begin position="39"/>
        <end position="104"/>
    </location>
</feature>
<evidence type="ECO:0000259" key="2">
    <source>
        <dbReference type="Pfam" id="PF12158"/>
    </source>
</evidence>
<organism evidence="3 4">
    <name type="scientific">Mucilaginibacter paludis DSM 18603</name>
    <dbReference type="NCBI Taxonomy" id="714943"/>
    <lineage>
        <taxon>Bacteria</taxon>
        <taxon>Pseudomonadati</taxon>
        <taxon>Bacteroidota</taxon>
        <taxon>Sphingobacteriia</taxon>
        <taxon>Sphingobacteriales</taxon>
        <taxon>Sphingobacteriaceae</taxon>
        <taxon>Mucilaginibacter</taxon>
    </lineage>
</organism>
<feature type="transmembrane region" description="Helical" evidence="1">
    <location>
        <begin position="6"/>
        <end position="23"/>
    </location>
</feature>
<dbReference type="Pfam" id="PF12158">
    <property type="entry name" value="DUF3592"/>
    <property type="match status" value="1"/>
</dbReference>
<evidence type="ECO:0000313" key="3">
    <source>
        <dbReference type="EMBL" id="EHQ24531.1"/>
    </source>
</evidence>
<dbReference type="OrthoDB" id="681001at2"/>
<protein>
    <recommendedName>
        <fullName evidence="2">DUF3592 domain-containing protein</fullName>
    </recommendedName>
</protein>
<dbReference type="AlphaFoldDB" id="H1YGH9"/>
<dbReference type="InterPro" id="IPR021994">
    <property type="entry name" value="DUF3592"/>
</dbReference>
<evidence type="ECO:0000256" key="1">
    <source>
        <dbReference type="SAM" id="Phobius"/>
    </source>
</evidence>
<dbReference type="RefSeq" id="WP_008504077.1">
    <property type="nucleotide sequence ID" value="NZ_CM001403.1"/>
</dbReference>
<dbReference type="HOGENOM" id="CLU_1873097_0_0_10"/>
<keyword evidence="1" id="KW-0472">Membrane</keyword>
<dbReference type="EMBL" id="CM001403">
    <property type="protein sequence ID" value="EHQ24531.1"/>
    <property type="molecule type" value="Genomic_DNA"/>
</dbReference>
<proteinExistence type="predicted"/>
<reference evidence="3" key="1">
    <citation type="submission" date="2011-09" db="EMBL/GenBank/DDBJ databases">
        <title>The permanent draft genome of Mucilaginibacter paludis DSM 18603.</title>
        <authorList>
            <consortium name="US DOE Joint Genome Institute (JGI-PGF)"/>
            <person name="Lucas S."/>
            <person name="Han J."/>
            <person name="Lapidus A."/>
            <person name="Bruce D."/>
            <person name="Goodwin L."/>
            <person name="Pitluck S."/>
            <person name="Peters L."/>
            <person name="Kyrpides N."/>
            <person name="Mavromatis K."/>
            <person name="Ivanova N."/>
            <person name="Mikhailova N."/>
            <person name="Held B."/>
            <person name="Detter J.C."/>
            <person name="Tapia R."/>
            <person name="Han C."/>
            <person name="Land M."/>
            <person name="Hauser L."/>
            <person name="Markowitz V."/>
            <person name="Cheng J.-F."/>
            <person name="Hugenholtz P."/>
            <person name="Woyke T."/>
            <person name="Wu D."/>
            <person name="Tindall B."/>
            <person name="Brambilla E."/>
            <person name="Klenk H.-P."/>
            <person name="Eisen J.A."/>
        </authorList>
    </citation>
    <scope>NUCLEOTIDE SEQUENCE [LARGE SCALE GENOMIC DNA]</scope>
    <source>
        <strain evidence="3">DSM 18603</strain>
    </source>
</reference>
<dbReference type="Proteomes" id="UP000002774">
    <property type="component" value="Chromosome"/>
</dbReference>
<sequence length="136" mass="15035">MESIETVLVLFAIGFGVLLIGILKRNERRSLLRSGIRAEGVIVQVINNGYSRSTIYYPVVRFLTADDDWVTETYGVGGNKWSYKEGEAVKVIYDPLNPGRFLVDDVRSKPTSPMFISVGTVLILVSIGLLILGLRG</sequence>
<accession>H1YGH9</accession>
<evidence type="ECO:0000313" key="4">
    <source>
        <dbReference type="Proteomes" id="UP000002774"/>
    </source>
</evidence>
<keyword evidence="4" id="KW-1185">Reference proteome</keyword>
<name>H1YGH9_9SPHI</name>
<feature type="transmembrane region" description="Helical" evidence="1">
    <location>
        <begin position="114"/>
        <end position="134"/>
    </location>
</feature>
<keyword evidence="1" id="KW-0812">Transmembrane</keyword>
<gene>
    <name evidence="3" type="ORF">Mucpa_0335</name>
</gene>
<keyword evidence="1" id="KW-1133">Transmembrane helix</keyword>